<evidence type="ECO:0000313" key="1">
    <source>
        <dbReference type="EMBL" id="SIS38183.1"/>
    </source>
</evidence>
<dbReference type="RefSeq" id="WP_076453143.1">
    <property type="nucleotide sequence ID" value="NZ_FTOB01000001.1"/>
</dbReference>
<name>A0ABY1KI81_9FLAO</name>
<dbReference type="SUPFAM" id="SSF82171">
    <property type="entry name" value="DPP6 N-terminal domain-like"/>
    <property type="match status" value="1"/>
</dbReference>
<proteinExistence type="predicted"/>
<keyword evidence="2" id="KW-1185">Reference proteome</keyword>
<organism evidence="1 2">
    <name type="scientific">Zobellia uliginosa</name>
    <dbReference type="NCBI Taxonomy" id="143224"/>
    <lineage>
        <taxon>Bacteria</taxon>
        <taxon>Pseudomonadati</taxon>
        <taxon>Bacteroidota</taxon>
        <taxon>Flavobacteriia</taxon>
        <taxon>Flavobacteriales</taxon>
        <taxon>Flavobacteriaceae</taxon>
        <taxon>Zobellia</taxon>
    </lineage>
</organism>
<comment type="caution">
    <text evidence="1">The sequence shown here is derived from an EMBL/GenBank/DDBJ whole genome shotgun (WGS) entry which is preliminary data.</text>
</comment>
<sequence length="414" mass="47774">MNKFEKVVYNTVKKFPFLKSFVRDVYQGIMVMVSPPKSKKVTDYNVIEREGFFFGFHDKIPWSYDNSKLLAHRIKNVNSINSEGEIEIGYFHEDLETFEPLGVTSSWNWQQGSMLQWVNSEEIIFNVWDGKGNGARIIDLTGKVIRNLNHPVSVVSNCGQFALSFSFNRLGVGMPGYGYEHVDRGEDVSIQEPEDSGIYLYDYKGDTFKMLFSVKTIANYKREESMDGAYHFLTHTQFSPDSKRFLFLHRWQEGSSKRVNTRLLTSDLEGKDLYLLNSNGMVSHLTWFRGNKILAYASTKKYGDAYTIFTDKSEDVAILNPDEFNSDGHPQFCNNNGLIVSDTYPNRSRMQQLFLLDVAEQEKKVLGSFFSPLKYKEVYRCDLHPRWDRLGNMICFDSVHTGVRSICVMKLKGE</sequence>
<protein>
    <recommendedName>
        <fullName evidence="3">WD40-like Beta Propeller Repeat</fullName>
    </recommendedName>
</protein>
<dbReference type="EMBL" id="FTOB01000001">
    <property type="protein sequence ID" value="SIS38183.1"/>
    <property type="molecule type" value="Genomic_DNA"/>
</dbReference>
<dbReference type="Proteomes" id="UP000185728">
    <property type="component" value="Unassembled WGS sequence"/>
</dbReference>
<reference evidence="1 2" key="1">
    <citation type="submission" date="2017-01" db="EMBL/GenBank/DDBJ databases">
        <authorList>
            <person name="Varghese N."/>
            <person name="Submissions S."/>
        </authorList>
    </citation>
    <scope>NUCLEOTIDE SEQUENCE [LARGE SCALE GENOMIC DNA]</scope>
    <source>
        <strain evidence="1 2">DSM 2061</strain>
    </source>
</reference>
<evidence type="ECO:0000313" key="2">
    <source>
        <dbReference type="Proteomes" id="UP000185728"/>
    </source>
</evidence>
<dbReference type="InterPro" id="IPR015943">
    <property type="entry name" value="WD40/YVTN_repeat-like_dom_sf"/>
</dbReference>
<accession>A0ABY1KI81</accession>
<gene>
    <name evidence="1" type="ORF">SAMN05421766_101248</name>
</gene>
<evidence type="ECO:0008006" key="3">
    <source>
        <dbReference type="Google" id="ProtNLM"/>
    </source>
</evidence>
<dbReference type="Gene3D" id="2.130.10.10">
    <property type="entry name" value="YVTN repeat-like/Quinoprotein amine dehydrogenase"/>
    <property type="match status" value="1"/>
</dbReference>